<keyword evidence="1" id="KW-0472">Membrane</keyword>
<keyword evidence="4" id="KW-1185">Reference proteome</keyword>
<accession>A0A9N8ZUQ8</accession>
<feature type="transmembrane region" description="Helical" evidence="1">
    <location>
        <begin position="94"/>
        <end position="115"/>
    </location>
</feature>
<evidence type="ECO:0000313" key="4">
    <source>
        <dbReference type="Proteomes" id="UP000789342"/>
    </source>
</evidence>
<keyword evidence="2" id="KW-0732">Signal</keyword>
<organism evidence="3 4">
    <name type="scientific">Acaulospora morrowiae</name>
    <dbReference type="NCBI Taxonomy" id="94023"/>
    <lineage>
        <taxon>Eukaryota</taxon>
        <taxon>Fungi</taxon>
        <taxon>Fungi incertae sedis</taxon>
        <taxon>Mucoromycota</taxon>
        <taxon>Glomeromycotina</taxon>
        <taxon>Glomeromycetes</taxon>
        <taxon>Diversisporales</taxon>
        <taxon>Acaulosporaceae</taxon>
        <taxon>Acaulospora</taxon>
    </lineage>
</organism>
<evidence type="ECO:0000313" key="3">
    <source>
        <dbReference type="EMBL" id="CAG8507260.1"/>
    </source>
</evidence>
<evidence type="ECO:0000256" key="2">
    <source>
        <dbReference type="SAM" id="SignalP"/>
    </source>
</evidence>
<dbReference type="AlphaFoldDB" id="A0A9N8ZUQ8"/>
<feature type="signal peptide" evidence="2">
    <location>
        <begin position="1"/>
        <end position="27"/>
    </location>
</feature>
<comment type="caution">
    <text evidence="3">The sequence shown here is derived from an EMBL/GenBank/DDBJ whole genome shotgun (WGS) entry which is preliminary data.</text>
</comment>
<sequence>MSKRIFFNALMILVVYFLTVFHQNAIAATTSTKTSIVISGTILNAGKVPPIPADDLPNQSATITNSYSSVTSGITPSSTASVISTSTKSSNANIMRNGVAGISVIVGVLGCFIVMKLL</sequence>
<keyword evidence="1" id="KW-0812">Transmembrane</keyword>
<protein>
    <submittedName>
        <fullName evidence="3">4585_t:CDS:1</fullName>
    </submittedName>
</protein>
<gene>
    <name evidence="3" type="ORF">AMORRO_LOCUS3550</name>
</gene>
<dbReference type="EMBL" id="CAJVPV010001756">
    <property type="protein sequence ID" value="CAG8507260.1"/>
    <property type="molecule type" value="Genomic_DNA"/>
</dbReference>
<dbReference type="Proteomes" id="UP000789342">
    <property type="component" value="Unassembled WGS sequence"/>
</dbReference>
<reference evidence="3" key="1">
    <citation type="submission" date="2021-06" db="EMBL/GenBank/DDBJ databases">
        <authorList>
            <person name="Kallberg Y."/>
            <person name="Tangrot J."/>
            <person name="Rosling A."/>
        </authorList>
    </citation>
    <scope>NUCLEOTIDE SEQUENCE</scope>
    <source>
        <strain evidence="3">CL551</strain>
    </source>
</reference>
<name>A0A9N8ZUQ8_9GLOM</name>
<proteinExistence type="predicted"/>
<evidence type="ECO:0000256" key="1">
    <source>
        <dbReference type="SAM" id="Phobius"/>
    </source>
</evidence>
<keyword evidence="1" id="KW-1133">Transmembrane helix</keyword>
<feature type="chain" id="PRO_5040344598" evidence="2">
    <location>
        <begin position="28"/>
        <end position="118"/>
    </location>
</feature>